<dbReference type="AlphaFoldDB" id="A0A6N7XWY9"/>
<evidence type="ECO:0000313" key="3">
    <source>
        <dbReference type="Proteomes" id="UP000469523"/>
    </source>
</evidence>
<organism evidence="2 3">
    <name type="scientific">Tissierella pigra</name>
    <dbReference type="NCBI Taxonomy" id="2607614"/>
    <lineage>
        <taxon>Bacteria</taxon>
        <taxon>Bacillati</taxon>
        <taxon>Bacillota</taxon>
        <taxon>Tissierellia</taxon>
        <taxon>Tissierellales</taxon>
        <taxon>Tissierellaceae</taxon>
        <taxon>Tissierella</taxon>
    </lineage>
</organism>
<feature type="region of interest" description="Disordered" evidence="1">
    <location>
        <begin position="161"/>
        <end position="190"/>
    </location>
</feature>
<dbReference type="RefSeq" id="WP_154439492.1">
    <property type="nucleotide sequence ID" value="NZ_JAHLPJ010000001.1"/>
</dbReference>
<protein>
    <submittedName>
        <fullName evidence="2">Uncharacterized protein</fullName>
    </submittedName>
</protein>
<evidence type="ECO:0000256" key="1">
    <source>
        <dbReference type="SAM" id="MobiDB-lite"/>
    </source>
</evidence>
<dbReference type="Proteomes" id="UP000469523">
    <property type="component" value="Unassembled WGS sequence"/>
</dbReference>
<name>A0A6N7XWY9_9FIRM</name>
<feature type="compositionally biased region" description="Basic and acidic residues" evidence="1">
    <location>
        <begin position="176"/>
        <end position="190"/>
    </location>
</feature>
<accession>A0A6N7XWY9</accession>
<reference evidence="2 3" key="1">
    <citation type="submission" date="2019-09" db="EMBL/GenBank/DDBJ databases">
        <title>In-depth cultivation of the pig gut microbiome towards novel bacterial diversity and tailored functional studies.</title>
        <authorList>
            <person name="Wylensek D."/>
            <person name="Hitch T.C.A."/>
            <person name="Clavel T."/>
        </authorList>
    </citation>
    <scope>NUCLEOTIDE SEQUENCE [LARGE SCALE GENOMIC DNA]</scope>
    <source>
        <strain evidence="2 3">WCA3-693-APC-4?</strain>
    </source>
</reference>
<feature type="compositionally biased region" description="Low complexity" evidence="1">
    <location>
        <begin position="163"/>
        <end position="172"/>
    </location>
</feature>
<comment type="caution">
    <text evidence="2">The sequence shown here is derived from an EMBL/GenBank/DDBJ whole genome shotgun (WGS) entry which is preliminary data.</text>
</comment>
<dbReference type="EMBL" id="VUNQ01000010">
    <property type="protein sequence ID" value="MSU01074.1"/>
    <property type="molecule type" value="Genomic_DNA"/>
</dbReference>
<proteinExistence type="predicted"/>
<evidence type="ECO:0000313" key="2">
    <source>
        <dbReference type="EMBL" id="MSU01074.1"/>
    </source>
</evidence>
<gene>
    <name evidence="2" type="ORF">FYJ83_06285</name>
</gene>
<sequence>MKITGNQFNTNNFMQNNKKNIGFKPWNSKIIMSGQNIFRANIRQDKNEKLEGPQSSEGNMYKGIYESIILDKIARKIARGEEITAEERAMIMEKAPDRLEKAVQANKRRKEIENRVKAAKTEREARDIILESKVEAKIALDKGDQIYGEYLMEAVNKVESDYNKNGGKNKGNTPKDINEKEKGKGIDIRL</sequence>
<keyword evidence="3" id="KW-1185">Reference proteome</keyword>